<dbReference type="NCBIfam" id="NF041196">
    <property type="entry name" value="ScbR_bind_reg"/>
    <property type="match status" value="1"/>
</dbReference>
<dbReference type="Pfam" id="PF00440">
    <property type="entry name" value="TetR_N"/>
    <property type="match status" value="1"/>
</dbReference>
<name>A0ABV5ZXS4_9PSEU</name>
<reference evidence="6 7" key="1">
    <citation type="submission" date="2024-09" db="EMBL/GenBank/DDBJ databases">
        <authorList>
            <person name="Sun Q."/>
            <person name="Mori K."/>
        </authorList>
    </citation>
    <scope>NUCLEOTIDE SEQUENCE [LARGE SCALE GENOMIC DNA]</scope>
    <source>
        <strain evidence="6 7">TBRC 7907</strain>
    </source>
</reference>
<accession>A0ABV5ZXS4</accession>
<dbReference type="EMBL" id="JBHLZU010000014">
    <property type="protein sequence ID" value="MFB9905712.1"/>
    <property type="molecule type" value="Genomic_DNA"/>
</dbReference>
<organism evidence="6 7">
    <name type="scientific">Allokutzneria oryzae</name>
    <dbReference type="NCBI Taxonomy" id="1378989"/>
    <lineage>
        <taxon>Bacteria</taxon>
        <taxon>Bacillati</taxon>
        <taxon>Actinomycetota</taxon>
        <taxon>Actinomycetes</taxon>
        <taxon>Pseudonocardiales</taxon>
        <taxon>Pseudonocardiaceae</taxon>
        <taxon>Allokutzneria</taxon>
    </lineage>
</organism>
<proteinExistence type="predicted"/>
<dbReference type="PRINTS" id="PR00455">
    <property type="entry name" value="HTHTETR"/>
</dbReference>
<dbReference type="Gene3D" id="1.10.357.10">
    <property type="entry name" value="Tetracycline Repressor, domain 2"/>
    <property type="match status" value="1"/>
</dbReference>
<evidence type="ECO:0000313" key="6">
    <source>
        <dbReference type="EMBL" id="MFB9905712.1"/>
    </source>
</evidence>
<evidence type="ECO:0000256" key="3">
    <source>
        <dbReference type="ARBA" id="ARBA00023163"/>
    </source>
</evidence>
<evidence type="ECO:0000259" key="5">
    <source>
        <dbReference type="PROSITE" id="PS50977"/>
    </source>
</evidence>
<evidence type="ECO:0000313" key="7">
    <source>
        <dbReference type="Proteomes" id="UP001589693"/>
    </source>
</evidence>
<evidence type="ECO:0000256" key="4">
    <source>
        <dbReference type="PROSITE-ProRule" id="PRU00335"/>
    </source>
</evidence>
<dbReference type="InterPro" id="IPR047923">
    <property type="entry name" value="ArpA-like"/>
</dbReference>
<dbReference type="InterPro" id="IPR054126">
    <property type="entry name" value="CprB_TetR_C"/>
</dbReference>
<keyword evidence="3" id="KW-0804">Transcription</keyword>
<comment type="caution">
    <text evidence="6">The sequence shown here is derived from an EMBL/GenBank/DDBJ whole genome shotgun (WGS) entry which is preliminary data.</text>
</comment>
<gene>
    <name evidence="6" type="ORF">ACFFQA_17400</name>
</gene>
<dbReference type="PANTHER" id="PTHR47506">
    <property type="entry name" value="TRANSCRIPTIONAL REGULATORY PROTEIN"/>
    <property type="match status" value="1"/>
</dbReference>
<protein>
    <submittedName>
        <fullName evidence="6">ScbR family autoregulator-binding transcription factor</fullName>
    </submittedName>
</protein>
<dbReference type="PANTHER" id="PTHR47506:SF1">
    <property type="entry name" value="HTH-TYPE TRANSCRIPTIONAL REGULATOR YJDC"/>
    <property type="match status" value="1"/>
</dbReference>
<sequence length="225" mass="24991">MTSHRNKDNTRERLLVAAASVFESQGYGQARLTDICRAVGVTKGALYCHFPSKEALALALLEKQAGVWHRQAASVRLRQPSEPYRLQDLIDVTYAVLADLRQDPVARAAHRVLFQDRVFDLVGGMQVVSCVTLVRDMLHEAQHHGELRRDVDLREAAEGIVGSVIGVRVLSRAMCDYEDVTERLETMWRMWVTLLAVPTCRAALRVGALHAAMAPHGLSGDAPRD</sequence>
<dbReference type="Proteomes" id="UP001589693">
    <property type="component" value="Unassembled WGS sequence"/>
</dbReference>
<evidence type="ECO:0000256" key="2">
    <source>
        <dbReference type="ARBA" id="ARBA00023125"/>
    </source>
</evidence>
<keyword evidence="7" id="KW-1185">Reference proteome</keyword>
<feature type="domain" description="HTH tetR-type" evidence="5">
    <location>
        <begin position="8"/>
        <end position="68"/>
    </location>
</feature>
<dbReference type="Pfam" id="PF21935">
    <property type="entry name" value="TetR_C_45"/>
    <property type="match status" value="1"/>
</dbReference>
<dbReference type="RefSeq" id="WP_377853013.1">
    <property type="nucleotide sequence ID" value="NZ_JBHLZU010000014.1"/>
</dbReference>
<dbReference type="InterPro" id="IPR001647">
    <property type="entry name" value="HTH_TetR"/>
</dbReference>
<dbReference type="SUPFAM" id="SSF48498">
    <property type="entry name" value="Tetracyclin repressor-like, C-terminal domain"/>
    <property type="match status" value="1"/>
</dbReference>
<feature type="DNA-binding region" description="H-T-H motif" evidence="4">
    <location>
        <begin position="31"/>
        <end position="50"/>
    </location>
</feature>
<dbReference type="PROSITE" id="PS50977">
    <property type="entry name" value="HTH_TETR_2"/>
    <property type="match status" value="1"/>
</dbReference>
<dbReference type="InterPro" id="IPR009057">
    <property type="entry name" value="Homeodomain-like_sf"/>
</dbReference>
<dbReference type="SUPFAM" id="SSF46689">
    <property type="entry name" value="Homeodomain-like"/>
    <property type="match status" value="1"/>
</dbReference>
<dbReference type="InterPro" id="IPR036271">
    <property type="entry name" value="Tet_transcr_reg_TetR-rel_C_sf"/>
</dbReference>
<keyword evidence="2 4" id="KW-0238">DNA-binding</keyword>
<keyword evidence="1" id="KW-0805">Transcription regulation</keyword>
<evidence type="ECO:0000256" key="1">
    <source>
        <dbReference type="ARBA" id="ARBA00023015"/>
    </source>
</evidence>